<protein>
    <submittedName>
        <fullName evidence="1">Uncharacterized protein</fullName>
    </submittedName>
</protein>
<proteinExistence type="predicted"/>
<organism evidence="1 2">
    <name type="scientific">Bacteroides hominis</name>
    <dbReference type="NCBI Taxonomy" id="2763023"/>
    <lineage>
        <taxon>Bacteria</taxon>
        <taxon>Pseudomonadati</taxon>
        <taxon>Bacteroidota</taxon>
        <taxon>Bacteroidia</taxon>
        <taxon>Bacteroidales</taxon>
        <taxon>Bacteroidaceae</taxon>
        <taxon>Bacteroides</taxon>
    </lineage>
</organism>
<name>A0ABU4A8T7_9BACE</name>
<gene>
    <name evidence="1" type="ORF">R3O81_12120</name>
</gene>
<comment type="caution">
    <text evidence="1">The sequence shown here is derived from an EMBL/GenBank/DDBJ whole genome shotgun (WGS) entry which is preliminary data.</text>
</comment>
<dbReference type="Proteomes" id="UP001185704">
    <property type="component" value="Unassembled WGS sequence"/>
</dbReference>
<dbReference type="EMBL" id="JAWLJK010000006">
    <property type="protein sequence ID" value="MDV6164794.1"/>
    <property type="molecule type" value="Genomic_DNA"/>
</dbReference>
<reference evidence="1" key="1">
    <citation type="submission" date="2023-09" db="EMBL/GenBank/DDBJ databases">
        <title>Upregulation of the cfiA carbapenemase gene in a Bacteroides hominis strain by the novel integrative and conjugative element Tn7563.</title>
        <authorList>
            <person name="Stubhaug T."/>
            <person name="Zecic N."/>
            <person name="Skaare D."/>
        </authorList>
    </citation>
    <scope>NUCLEOTIDE SEQUENCE [LARGE SCALE GENOMIC DNA]</scope>
    <source>
        <strain evidence="1">Tbg-245</strain>
    </source>
</reference>
<sequence>MGDAKEKRERDTLLYYIRGSLQGTEGKDVCCEREGKGRFGEEIEEKNRGFNGSLTGVKQKIRRGLNKKPGGNLGGS</sequence>
<keyword evidence="2" id="KW-1185">Reference proteome</keyword>
<accession>A0ABU4A8T7</accession>
<dbReference type="RefSeq" id="WP_032541908.1">
    <property type="nucleotide sequence ID" value="NZ_CP192717.1"/>
</dbReference>
<evidence type="ECO:0000313" key="2">
    <source>
        <dbReference type="Proteomes" id="UP001185704"/>
    </source>
</evidence>
<evidence type="ECO:0000313" key="1">
    <source>
        <dbReference type="EMBL" id="MDV6164794.1"/>
    </source>
</evidence>